<feature type="domain" description="UBC core" evidence="3">
    <location>
        <begin position="39"/>
        <end position="195"/>
    </location>
</feature>
<keyword evidence="2" id="KW-0833">Ubl conjugation pathway</keyword>
<evidence type="ECO:0000259" key="3">
    <source>
        <dbReference type="PROSITE" id="PS50127"/>
    </source>
</evidence>
<dbReference type="SUPFAM" id="SSF54495">
    <property type="entry name" value="UBC-like"/>
    <property type="match status" value="1"/>
</dbReference>
<dbReference type="AlphaFoldDB" id="A0AAW1XD51"/>
<organism evidence="4 5">
    <name type="scientific">Rubus argutus</name>
    <name type="common">Southern blackberry</name>
    <dbReference type="NCBI Taxonomy" id="59490"/>
    <lineage>
        <taxon>Eukaryota</taxon>
        <taxon>Viridiplantae</taxon>
        <taxon>Streptophyta</taxon>
        <taxon>Embryophyta</taxon>
        <taxon>Tracheophyta</taxon>
        <taxon>Spermatophyta</taxon>
        <taxon>Magnoliopsida</taxon>
        <taxon>eudicotyledons</taxon>
        <taxon>Gunneridae</taxon>
        <taxon>Pentapetalae</taxon>
        <taxon>rosids</taxon>
        <taxon>fabids</taxon>
        <taxon>Rosales</taxon>
        <taxon>Rosaceae</taxon>
        <taxon>Rosoideae</taxon>
        <taxon>Rosoideae incertae sedis</taxon>
        <taxon>Rubus</taxon>
    </lineage>
</organism>
<evidence type="ECO:0000313" key="5">
    <source>
        <dbReference type="Proteomes" id="UP001457282"/>
    </source>
</evidence>
<proteinExistence type="predicted"/>
<dbReference type="EMBL" id="JBEDUW010000004">
    <property type="protein sequence ID" value="KAK9933662.1"/>
    <property type="molecule type" value="Genomic_DNA"/>
</dbReference>
<evidence type="ECO:0000313" key="4">
    <source>
        <dbReference type="EMBL" id="KAK9933662.1"/>
    </source>
</evidence>
<protein>
    <recommendedName>
        <fullName evidence="3">UBC core domain-containing protein</fullName>
    </recommendedName>
</protein>
<sequence length="338" mass="38883">MAEPAFKQFDVVSDHSDHHFSSSVGKSGDEDDCFNMGTTVYKNIMREWKILDKDLPDTIYVRAYDTRVDLLRAVLVGATGTPYHDGLFFFDIKFPPDYPRHPPKVHYRSHGLSINPIIYGGNICLSLLNTWIGWGYQRWNPLQSTILQVLVSLQALVLNKEPYYHDHLTFFGPLEALDSQNYNQNVFISTCKSHLYLLRNPPKNFEDFTAEHFRRRAGDIMRACCAYASGRVEVGYYINEIDSAVTCPLSNYVSDKVKRSMEQLYPLLGEAFRRNGVEEDDLMVVETSLTTTPFADQPEKKAELPHSRRFSWLFCLLPCLPWVANFEEPSEMNKAKLN</sequence>
<evidence type="ECO:0000256" key="1">
    <source>
        <dbReference type="ARBA" id="ARBA00022679"/>
    </source>
</evidence>
<gene>
    <name evidence="4" type="ORF">M0R45_020845</name>
</gene>
<dbReference type="PROSITE" id="PS50127">
    <property type="entry name" value="UBC_2"/>
    <property type="match status" value="1"/>
</dbReference>
<name>A0AAW1XD51_RUBAR</name>
<dbReference type="Gene3D" id="3.10.110.10">
    <property type="entry name" value="Ubiquitin Conjugating Enzyme"/>
    <property type="match status" value="1"/>
</dbReference>
<dbReference type="Proteomes" id="UP001457282">
    <property type="component" value="Unassembled WGS sequence"/>
</dbReference>
<dbReference type="SMART" id="SM00212">
    <property type="entry name" value="UBCc"/>
    <property type="match status" value="1"/>
</dbReference>
<dbReference type="Pfam" id="PF00179">
    <property type="entry name" value="UQ_con"/>
    <property type="match status" value="1"/>
</dbReference>
<keyword evidence="5" id="KW-1185">Reference proteome</keyword>
<dbReference type="InterPro" id="IPR000608">
    <property type="entry name" value="UBC"/>
</dbReference>
<accession>A0AAW1XD51</accession>
<dbReference type="GO" id="GO:0061631">
    <property type="term" value="F:ubiquitin conjugating enzyme activity"/>
    <property type="evidence" value="ECO:0007669"/>
    <property type="project" value="TreeGrafter"/>
</dbReference>
<reference evidence="4 5" key="1">
    <citation type="journal article" date="2023" name="G3 (Bethesda)">
        <title>A chromosome-length genome assembly and annotation of blackberry (Rubus argutus, cv. 'Hillquist').</title>
        <authorList>
            <person name="Bruna T."/>
            <person name="Aryal R."/>
            <person name="Dudchenko O."/>
            <person name="Sargent D.J."/>
            <person name="Mead D."/>
            <person name="Buti M."/>
            <person name="Cavallini A."/>
            <person name="Hytonen T."/>
            <person name="Andres J."/>
            <person name="Pham M."/>
            <person name="Weisz D."/>
            <person name="Mascagni F."/>
            <person name="Usai G."/>
            <person name="Natali L."/>
            <person name="Bassil N."/>
            <person name="Fernandez G.E."/>
            <person name="Lomsadze A."/>
            <person name="Armour M."/>
            <person name="Olukolu B."/>
            <person name="Poorten T."/>
            <person name="Britton C."/>
            <person name="Davik J."/>
            <person name="Ashrafi H."/>
            <person name="Aiden E.L."/>
            <person name="Borodovsky M."/>
            <person name="Worthington M."/>
        </authorList>
    </citation>
    <scope>NUCLEOTIDE SEQUENCE [LARGE SCALE GENOMIC DNA]</scope>
    <source>
        <strain evidence="4">PI 553951</strain>
    </source>
</reference>
<dbReference type="CDD" id="cd23837">
    <property type="entry name" value="UBCc_UBE2O"/>
    <property type="match status" value="1"/>
</dbReference>
<dbReference type="PANTHER" id="PTHR46116">
    <property type="entry name" value="(E3-INDEPENDENT) E2 UBIQUITIN-CONJUGATING ENZYME"/>
    <property type="match status" value="1"/>
</dbReference>
<dbReference type="PANTHER" id="PTHR46116:SF19">
    <property type="entry name" value="UBIQUITIN-CONJUGATING ENZYME FAMILY PROTEIN"/>
    <property type="match status" value="1"/>
</dbReference>
<evidence type="ECO:0000256" key="2">
    <source>
        <dbReference type="ARBA" id="ARBA00022786"/>
    </source>
</evidence>
<comment type="caution">
    <text evidence="4">The sequence shown here is derived from an EMBL/GenBank/DDBJ whole genome shotgun (WGS) entry which is preliminary data.</text>
</comment>
<keyword evidence="1" id="KW-0808">Transferase</keyword>
<dbReference type="InterPro" id="IPR016135">
    <property type="entry name" value="UBQ-conjugating_enzyme/RWD"/>
</dbReference>